<gene>
    <name evidence="6" type="ORF">HK107_05530</name>
</gene>
<comment type="subcellular location">
    <subcellularLocation>
        <location evidence="1">Cytoplasm</location>
    </subcellularLocation>
</comment>
<evidence type="ECO:0000313" key="7">
    <source>
        <dbReference type="Proteomes" id="UP000536835"/>
    </source>
</evidence>
<dbReference type="Pfam" id="PF00381">
    <property type="entry name" value="PTS-HPr"/>
    <property type="match status" value="1"/>
</dbReference>
<dbReference type="Proteomes" id="UP000536835">
    <property type="component" value="Unassembled WGS sequence"/>
</dbReference>
<dbReference type="PRINTS" id="PR00107">
    <property type="entry name" value="PHOSPHOCPHPR"/>
</dbReference>
<reference evidence="6 7" key="1">
    <citation type="submission" date="2020-05" db="EMBL/GenBank/DDBJ databases">
        <title>Parvularcula mediterraneae sp. nov., isolated from polypropylene straw from shallow seawater of the seashore of Laganas in Zakynthos island, Greece.</title>
        <authorList>
            <person name="Szabo I."/>
            <person name="Al-Omari J."/>
            <person name="Rado J."/>
            <person name="Szerdahelyi G.S."/>
        </authorList>
    </citation>
    <scope>NUCLEOTIDE SEQUENCE [LARGE SCALE GENOMIC DNA]</scope>
    <source>
        <strain evidence="6 7">ZS-1/3</strain>
    </source>
</reference>
<organism evidence="6 7">
    <name type="scientific">Parvularcula mediterranea</name>
    <dbReference type="NCBI Taxonomy" id="2732508"/>
    <lineage>
        <taxon>Bacteria</taxon>
        <taxon>Pseudomonadati</taxon>
        <taxon>Pseudomonadota</taxon>
        <taxon>Alphaproteobacteria</taxon>
        <taxon>Parvularculales</taxon>
        <taxon>Parvularculaceae</taxon>
        <taxon>Parvularcula</taxon>
    </lineage>
</organism>
<dbReference type="InterPro" id="IPR050399">
    <property type="entry name" value="HPr"/>
</dbReference>
<keyword evidence="4" id="KW-0598">Phosphotransferase system</keyword>
<evidence type="ECO:0000256" key="4">
    <source>
        <dbReference type="ARBA" id="ARBA00022683"/>
    </source>
</evidence>
<comment type="similarity">
    <text evidence="2">Belongs to the HPr family.</text>
</comment>
<dbReference type="PROSITE" id="PS51350">
    <property type="entry name" value="PTS_HPR_DOM"/>
    <property type="match status" value="1"/>
</dbReference>
<dbReference type="PANTHER" id="PTHR33705">
    <property type="entry name" value="PHOSPHOCARRIER PROTEIN HPR"/>
    <property type="match status" value="1"/>
</dbReference>
<dbReference type="AlphaFoldDB" id="A0A7Y3RLH6"/>
<keyword evidence="7" id="KW-1185">Reference proteome</keyword>
<dbReference type="InterPro" id="IPR000032">
    <property type="entry name" value="HPr-like"/>
</dbReference>
<feature type="domain" description="HPr" evidence="5">
    <location>
        <begin position="1"/>
        <end position="78"/>
    </location>
</feature>
<evidence type="ECO:0000259" key="5">
    <source>
        <dbReference type="PROSITE" id="PS51350"/>
    </source>
</evidence>
<sequence>MRGLHARAAAKICETAAPFESRITLSKGGTTVGARSLMALLMLGAGKGSSVDLYAEGPDAEESLTAVKDLIEAGFHEEE</sequence>
<dbReference type="GO" id="GO:0009401">
    <property type="term" value="P:phosphoenolpyruvate-dependent sugar phosphotransferase system"/>
    <property type="evidence" value="ECO:0007669"/>
    <property type="project" value="UniProtKB-KW"/>
</dbReference>
<dbReference type="GO" id="GO:0005737">
    <property type="term" value="C:cytoplasm"/>
    <property type="evidence" value="ECO:0007669"/>
    <property type="project" value="UniProtKB-SubCell"/>
</dbReference>
<dbReference type="PANTHER" id="PTHR33705:SF2">
    <property type="entry name" value="PHOSPHOCARRIER PROTEIN NPR"/>
    <property type="match status" value="1"/>
</dbReference>
<dbReference type="PROSITE" id="PS00369">
    <property type="entry name" value="PTS_HPR_HIS"/>
    <property type="match status" value="1"/>
</dbReference>
<comment type="caution">
    <text evidence="6">The sequence shown here is derived from an EMBL/GenBank/DDBJ whole genome shotgun (WGS) entry which is preliminary data.</text>
</comment>
<evidence type="ECO:0000256" key="2">
    <source>
        <dbReference type="ARBA" id="ARBA00010736"/>
    </source>
</evidence>
<dbReference type="InterPro" id="IPR035895">
    <property type="entry name" value="HPr-like_sf"/>
</dbReference>
<dbReference type="Gene3D" id="3.30.1340.10">
    <property type="entry name" value="HPr-like"/>
    <property type="match status" value="1"/>
</dbReference>
<evidence type="ECO:0000256" key="3">
    <source>
        <dbReference type="ARBA" id="ARBA00022490"/>
    </source>
</evidence>
<proteinExistence type="inferred from homology"/>
<accession>A0A7Y3RLH6</accession>
<dbReference type="EMBL" id="JABFCX010000002">
    <property type="protein sequence ID" value="NNU15780.1"/>
    <property type="molecule type" value="Genomic_DNA"/>
</dbReference>
<dbReference type="NCBIfam" id="TIGR01003">
    <property type="entry name" value="PTS_HPr_family"/>
    <property type="match status" value="1"/>
</dbReference>
<dbReference type="InterPro" id="IPR001020">
    <property type="entry name" value="PTS_HPr_His_P_site"/>
</dbReference>
<keyword evidence="3" id="KW-0963">Cytoplasm</keyword>
<evidence type="ECO:0000313" key="6">
    <source>
        <dbReference type="EMBL" id="NNU15780.1"/>
    </source>
</evidence>
<dbReference type="SUPFAM" id="SSF55594">
    <property type="entry name" value="HPr-like"/>
    <property type="match status" value="1"/>
</dbReference>
<evidence type="ECO:0000256" key="1">
    <source>
        <dbReference type="ARBA" id="ARBA00004496"/>
    </source>
</evidence>
<name>A0A7Y3RLH6_9PROT</name>
<protein>
    <submittedName>
        <fullName evidence="6">HPr family phosphocarrier protein</fullName>
    </submittedName>
</protein>